<protein>
    <recommendedName>
        <fullName evidence="2">protein-tyrosine-phosphatase</fullName>
        <ecNumber evidence="2">3.1.3.48</ecNumber>
    </recommendedName>
</protein>
<dbReference type="AlphaFoldDB" id="A0A060RCR2"/>
<dbReference type="Pfam" id="PF19567">
    <property type="entry name" value="CpsB_CapC"/>
    <property type="match status" value="1"/>
</dbReference>
<keyword evidence="3 5" id="KW-0378">Hydrolase</keyword>
<gene>
    <name evidence="5" type="ORF">BN938_1531</name>
</gene>
<dbReference type="EMBL" id="HG934468">
    <property type="protein sequence ID" value="CDN31618.1"/>
    <property type="molecule type" value="Genomic_DNA"/>
</dbReference>
<dbReference type="HOGENOM" id="CLU_085966_0_0_10"/>
<reference evidence="5 6" key="1">
    <citation type="journal article" date="2015" name="Genome Announc.">
        <title>Complete Genome Sequence of the Novel Leech Symbiont Mucinivorans hirudinis M3T.</title>
        <authorList>
            <person name="Nelson M.C."/>
            <person name="Bomar L."/>
            <person name="Graf J."/>
        </authorList>
    </citation>
    <scope>NUCLEOTIDE SEQUENCE [LARGE SCALE GENOMIC DNA]</scope>
    <source>
        <strain evidence="6">M3</strain>
    </source>
</reference>
<accession>A0A060RCR2</accession>
<keyword evidence="6" id="KW-1185">Reference proteome</keyword>
<organism evidence="5 6">
    <name type="scientific">Mucinivorans hirudinis</name>
    <dbReference type="NCBI Taxonomy" id="1433126"/>
    <lineage>
        <taxon>Bacteria</taxon>
        <taxon>Pseudomonadati</taxon>
        <taxon>Bacteroidota</taxon>
        <taxon>Bacteroidia</taxon>
        <taxon>Bacteroidales</taxon>
        <taxon>Rikenellaceae</taxon>
        <taxon>Mucinivorans</taxon>
    </lineage>
</organism>
<dbReference type="STRING" id="1433126.BN938_1531"/>
<evidence type="ECO:0000256" key="4">
    <source>
        <dbReference type="ARBA" id="ARBA00051722"/>
    </source>
</evidence>
<dbReference type="PANTHER" id="PTHR39181:SF1">
    <property type="entry name" value="TYROSINE-PROTEIN PHOSPHATASE YWQE"/>
    <property type="match status" value="1"/>
</dbReference>
<dbReference type="GO" id="GO:0004725">
    <property type="term" value="F:protein tyrosine phosphatase activity"/>
    <property type="evidence" value="ECO:0007669"/>
    <property type="project" value="UniProtKB-EC"/>
</dbReference>
<dbReference type="SUPFAM" id="SSF89550">
    <property type="entry name" value="PHP domain-like"/>
    <property type="match status" value="1"/>
</dbReference>
<comment type="catalytic activity">
    <reaction evidence="4">
        <text>O-phospho-L-tyrosyl-[protein] + H2O = L-tyrosyl-[protein] + phosphate</text>
        <dbReference type="Rhea" id="RHEA:10684"/>
        <dbReference type="Rhea" id="RHEA-COMP:10136"/>
        <dbReference type="Rhea" id="RHEA-COMP:20101"/>
        <dbReference type="ChEBI" id="CHEBI:15377"/>
        <dbReference type="ChEBI" id="CHEBI:43474"/>
        <dbReference type="ChEBI" id="CHEBI:46858"/>
        <dbReference type="ChEBI" id="CHEBI:61978"/>
        <dbReference type="EC" id="3.1.3.48"/>
    </reaction>
</comment>
<proteinExistence type="inferred from homology"/>
<dbReference type="InterPro" id="IPR016667">
    <property type="entry name" value="Caps_polysacc_synth_CpsB/CapC"/>
</dbReference>
<dbReference type="Gene3D" id="3.20.20.140">
    <property type="entry name" value="Metal-dependent hydrolases"/>
    <property type="match status" value="1"/>
</dbReference>
<evidence type="ECO:0000256" key="1">
    <source>
        <dbReference type="ARBA" id="ARBA00005750"/>
    </source>
</evidence>
<dbReference type="PANTHER" id="PTHR39181">
    <property type="entry name" value="TYROSINE-PROTEIN PHOSPHATASE YWQE"/>
    <property type="match status" value="1"/>
</dbReference>
<dbReference type="GO" id="GO:0030145">
    <property type="term" value="F:manganese ion binding"/>
    <property type="evidence" value="ECO:0007669"/>
    <property type="project" value="InterPro"/>
</dbReference>
<evidence type="ECO:0000313" key="5">
    <source>
        <dbReference type="EMBL" id="CDN31618.1"/>
    </source>
</evidence>
<dbReference type="KEGG" id="rbc:BN938_1531"/>
<dbReference type="EC" id="3.1.3.48" evidence="2"/>
<dbReference type="OrthoDB" id="9788539at2"/>
<dbReference type="eggNOG" id="COG4464">
    <property type="taxonomic scope" value="Bacteria"/>
</dbReference>
<dbReference type="Proteomes" id="UP000027616">
    <property type="component" value="Chromosome I"/>
</dbReference>
<dbReference type="InterPro" id="IPR016195">
    <property type="entry name" value="Pol/histidinol_Pase-like"/>
</dbReference>
<evidence type="ECO:0000313" key="6">
    <source>
        <dbReference type="Proteomes" id="UP000027616"/>
    </source>
</evidence>
<name>A0A060RCR2_9BACT</name>
<evidence type="ECO:0000256" key="2">
    <source>
        <dbReference type="ARBA" id="ARBA00013064"/>
    </source>
</evidence>
<evidence type="ECO:0000256" key="3">
    <source>
        <dbReference type="ARBA" id="ARBA00022801"/>
    </source>
</evidence>
<comment type="similarity">
    <text evidence="1">Belongs to the metallo-dependent hydrolases superfamily. CpsB/CapC family.</text>
</comment>
<sequence>MLFGTKKYSLQEVAPMEVDTHSHLIIGVDDGVRNEQKYREAIASLELLGVKRAFTTPHIKAELENTADSLKGHAQNYGENRIEIRLAAEYMLDESFLGHISNLLSYDGKHVLVELPRIAAVVGSSELIGKLQIEGFTPVLAHPERYLHYSQGELMEMKERGVKMQLCVPSLWGGYGDTISKRAHKFLQSGLYSFVGSDAHGTLGSGLLKKVINSKEGDLYKELVNNNASLWV</sequence>